<dbReference type="OrthoDB" id="1114031at2"/>
<protein>
    <recommendedName>
        <fullName evidence="3">Lipoprotein</fullName>
    </recommendedName>
</protein>
<evidence type="ECO:0000313" key="1">
    <source>
        <dbReference type="EMBL" id="RED97484.1"/>
    </source>
</evidence>
<organism evidence="1 2">
    <name type="scientific">Marinoscillum furvescens DSM 4134</name>
    <dbReference type="NCBI Taxonomy" id="1122208"/>
    <lineage>
        <taxon>Bacteria</taxon>
        <taxon>Pseudomonadati</taxon>
        <taxon>Bacteroidota</taxon>
        <taxon>Cytophagia</taxon>
        <taxon>Cytophagales</taxon>
        <taxon>Reichenbachiellaceae</taxon>
        <taxon>Marinoscillum</taxon>
    </lineage>
</organism>
<dbReference type="RefSeq" id="WP_115868637.1">
    <property type="nucleotide sequence ID" value="NZ_QREG01000012.1"/>
</dbReference>
<gene>
    <name evidence="1" type="ORF">C7460_11294</name>
</gene>
<dbReference type="EMBL" id="QREG01000012">
    <property type="protein sequence ID" value="RED97484.1"/>
    <property type="molecule type" value="Genomic_DNA"/>
</dbReference>
<proteinExistence type="predicted"/>
<sequence length="275" mass="30366">MRKIGLILLTTITIGFYACESDQEATASLSVDEVAAEAAVATDYEDVDQVVEEGMNFFTSGGRVLNKRIIDCATVERDTVNKTITIDFGDGCEGPHGRVRKGKVLIEYNERRRVPGAYRIVTFDEFFIDSVQVEGTRTLTNTTNAEEADTYAFEVKLEGGKLTYPDGTTYTRTATKTRTIYVGGTRDEHYTSVSGSASGVQRNGESYSMEVLDPIIFKRGCRAGRVFIPVSGQKEIISGEQTILVDYGDGTCDNLVDITINGETETKEIKPRRRK</sequence>
<evidence type="ECO:0000313" key="2">
    <source>
        <dbReference type="Proteomes" id="UP000256779"/>
    </source>
</evidence>
<reference evidence="1 2" key="1">
    <citation type="submission" date="2018-07" db="EMBL/GenBank/DDBJ databases">
        <title>Genomic Encyclopedia of Type Strains, Phase IV (KMG-IV): sequencing the most valuable type-strain genomes for metagenomic binning, comparative biology and taxonomic classification.</title>
        <authorList>
            <person name="Goeker M."/>
        </authorList>
    </citation>
    <scope>NUCLEOTIDE SEQUENCE [LARGE SCALE GENOMIC DNA]</scope>
    <source>
        <strain evidence="1 2">DSM 4134</strain>
    </source>
</reference>
<accession>A0A3D9L271</accession>
<dbReference type="AlphaFoldDB" id="A0A3D9L271"/>
<keyword evidence="2" id="KW-1185">Reference proteome</keyword>
<comment type="caution">
    <text evidence="1">The sequence shown here is derived from an EMBL/GenBank/DDBJ whole genome shotgun (WGS) entry which is preliminary data.</text>
</comment>
<name>A0A3D9L271_MARFU</name>
<dbReference type="Proteomes" id="UP000256779">
    <property type="component" value="Unassembled WGS sequence"/>
</dbReference>
<dbReference type="PROSITE" id="PS51257">
    <property type="entry name" value="PROKAR_LIPOPROTEIN"/>
    <property type="match status" value="1"/>
</dbReference>
<evidence type="ECO:0008006" key="3">
    <source>
        <dbReference type="Google" id="ProtNLM"/>
    </source>
</evidence>